<accession>A0AAN6N8H3</accession>
<evidence type="ECO:0000256" key="1">
    <source>
        <dbReference type="SAM" id="MobiDB-lite"/>
    </source>
</evidence>
<protein>
    <submittedName>
        <fullName evidence="2">Uncharacterized protein</fullName>
    </submittedName>
</protein>
<evidence type="ECO:0000313" key="3">
    <source>
        <dbReference type="Proteomes" id="UP001303473"/>
    </source>
</evidence>
<feature type="region of interest" description="Disordered" evidence="1">
    <location>
        <begin position="230"/>
        <end position="257"/>
    </location>
</feature>
<organism evidence="2 3">
    <name type="scientific">Diplogelasinospora grovesii</name>
    <dbReference type="NCBI Taxonomy" id="303347"/>
    <lineage>
        <taxon>Eukaryota</taxon>
        <taxon>Fungi</taxon>
        <taxon>Dikarya</taxon>
        <taxon>Ascomycota</taxon>
        <taxon>Pezizomycotina</taxon>
        <taxon>Sordariomycetes</taxon>
        <taxon>Sordariomycetidae</taxon>
        <taxon>Sordariales</taxon>
        <taxon>Diplogelasinosporaceae</taxon>
        <taxon>Diplogelasinospora</taxon>
    </lineage>
</organism>
<reference evidence="3" key="1">
    <citation type="journal article" date="2023" name="Mol. Phylogenet. Evol.">
        <title>Genome-scale phylogeny and comparative genomics of the fungal order Sordariales.</title>
        <authorList>
            <person name="Hensen N."/>
            <person name="Bonometti L."/>
            <person name="Westerberg I."/>
            <person name="Brannstrom I.O."/>
            <person name="Guillou S."/>
            <person name="Cros-Aarteil S."/>
            <person name="Calhoun S."/>
            <person name="Haridas S."/>
            <person name="Kuo A."/>
            <person name="Mondo S."/>
            <person name="Pangilinan J."/>
            <person name="Riley R."/>
            <person name="LaButti K."/>
            <person name="Andreopoulos B."/>
            <person name="Lipzen A."/>
            <person name="Chen C."/>
            <person name="Yan M."/>
            <person name="Daum C."/>
            <person name="Ng V."/>
            <person name="Clum A."/>
            <person name="Steindorff A."/>
            <person name="Ohm R.A."/>
            <person name="Martin F."/>
            <person name="Silar P."/>
            <person name="Natvig D.O."/>
            <person name="Lalanne C."/>
            <person name="Gautier V."/>
            <person name="Ament-Velasquez S.L."/>
            <person name="Kruys A."/>
            <person name="Hutchinson M.I."/>
            <person name="Powell A.J."/>
            <person name="Barry K."/>
            <person name="Miller A.N."/>
            <person name="Grigoriev I.V."/>
            <person name="Debuchy R."/>
            <person name="Gladieux P."/>
            <person name="Hiltunen Thoren M."/>
            <person name="Johannesson H."/>
        </authorList>
    </citation>
    <scope>NUCLEOTIDE SEQUENCE [LARGE SCALE GENOMIC DNA]</scope>
    <source>
        <strain evidence="3">CBS 340.73</strain>
    </source>
</reference>
<feature type="compositionally biased region" description="Basic and acidic residues" evidence="1">
    <location>
        <begin position="233"/>
        <end position="257"/>
    </location>
</feature>
<name>A0AAN6N8H3_9PEZI</name>
<sequence length="257" mass="29451">MDMETDMDRVVARDDALAATELSQCTPRDLARIQRQCVAHIDRILSVGGSSCYEIFDLPPTTATPEEITLRYRFILKQMRNCPGIDRAMAVAACEVASAAYFVTMRSEPSTREVVRGAAAMMDEFEEREELKRRQKEELKSKAEHWLGQLYPEAEADRNRLLGKISDILKGWEAELDKSPETKGRQIKELVEADMEADKQEEMARQRETQREEEMQIRQEEIREVMEAAAKMEQGEVKTEESTEEKEEKKEGSSALP</sequence>
<gene>
    <name evidence="2" type="ORF">QBC46DRAFT_435422</name>
</gene>
<feature type="region of interest" description="Disordered" evidence="1">
    <location>
        <begin position="194"/>
        <end position="217"/>
    </location>
</feature>
<dbReference type="AlphaFoldDB" id="A0AAN6N8H3"/>
<proteinExistence type="predicted"/>
<comment type="caution">
    <text evidence="2">The sequence shown here is derived from an EMBL/GenBank/DDBJ whole genome shotgun (WGS) entry which is preliminary data.</text>
</comment>
<dbReference type="Proteomes" id="UP001303473">
    <property type="component" value="Unassembled WGS sequence"/>
</dbReference>
<dbReference type="EMBL" id="MU853800">
    <property type="protein sequence ID" value="KAK3940123.1"/>
    <property type="molecule type" value="Genomic_DNA"/>
</dbReference>
<keyword evidence="3" id="KW-1185">Reference proteome</keyword>
<evidence type="ECO:0000313" key="2">
    <source>
        <dbReference type="EMBL" id="KAK3940123.1"/>
    </source>
</evidence>